<evidence type="ECO:0000313" key="2">
    <source>
        <dbReference type="Proteomes" id="UP000076502"/>
    </source>
</evidence>
<keyword evidence="2" id="KW-1185">Reference proteome</keyword>
<reference evidence="1 2" key="1">
    <citation type="submission" date="2015-07" db="EMBL/GenBank/DDBJ databases">
        <title>The genome of Dufourea novaeangliae.</title>
        <authorList>
            <person name="Pan H."/>
            <person name="Kapheim K."/>
        </authorList>
    </citation>
    <scope>NUCLEOTIDE SEQUENCE [LARGE SCALE GENOMIC DNA]</scope>
    <source>
        <strain evidence="1">0120121106</strain>
        <tissue evidence="1">Whole body</tissue>
    </source>
</reference>
<dbReference type="EMBL" id="KQ434793">
    <property type="protein sequence ID" value="KZC05502.1"/>
    <property type="molecule type" value="Genomic_DNA"/>
</dbReference>
<sequence>LNRMFPNRWIGRDSNIAWPARSPDVTPLDYSFWGTLKNEVHPEPLTTAEDMRECITSACAAITGKTLEKDLRSLIIRLRKCIDCNGQYFEHRLK</sequence>
<accession>A0A154P100</accession>
<dbReference type="PANTHER" id="PTHR47326">
    <property type="entry name" value="TRANSPOSABLE ELEMENT TC3 TRANSPOSASE-LIKE PROTEIN"/>
    <property type="match status" value="1"/>
</dbReference>
<dbReference type="PANTHER" id="PTHR47326:SF1">
    <property type="entry name" value="HTH PSQ-TYPE DOMAIN-CONTAINING PROTEIN"/>
    <property type="match status" value="1"/>
</dbReference>
<proteinExistence type="predicted"/>
<name>A0A154P100_DUFNO</name>
<gene>
    <name evidence="1" type="ORF">WN55_06985</name>
</gene>
<feature type="non-terminal residue" evidence="1">
    <location>
        <position position="1"/>
    </location>
</feature>
<evidence type="ECO:0008006" key="3">
    <source>
        <dbReference type="Google" id="ProtNLM"/>
    </source>
</evidence>
<dbReference type="InterPro" id="IPR036397">
    <property type="entry name" value="RNaseH_sf"/>
</dbReference>
<dbReference type="Gene3D" id="3.30.420.10">
    <property type="entry name" value="Ribonuclease H-like superfamily/Ribonuclease H"/>
    <property type="match status" value="1"/>
</dbReference>
<protein>
    <recommendedName>
        <fullName evidence="3">Transposable element Tc3 transposase</fullName>
    </recommendedName>
</protein>
<organism evidence="1 2">
    <name type="scientific">Dufourea novaeangliae</name>
    <name type="common">Sweat bee</name>
    <dbReference type="NCBI Taxonomy" id="178035"/>
    <lineage>
        <taxon>Eukaryota</taxon>
        <taxon>Metazoa</taxon>
        <taxon>Ecdysozoa</taxon>
        <taxon>Arthropoda</taxon>
        <taxon>Hexapoda</taxon>
        <taxon>Insecta</taxon>
        <taxon>Pterygota</taxon>
        <taxon>Neoptera</taxon>
        <taxon>Endopterygota</taxon>
        <taxon>Hymenoptera</taxon>
        <taxon>Apocrita</taxon>
        <taxon>Aculeata</taxon>
        <taxon>Apoidea</taxon>
        <taxon>Anthophila</taxon>
        <taxon>Halictidae</taxon>
        <taxon>Rophitinae</taxon>
        <taxon>Dufourea</taxon>
    </lineage>
</organism>
<dbReference type="Proteomes" id="UP000076502">
    <property type="component" value="Unassembled WGS sequence"/>
</dbReference>
<evidence type="ECO:0000313" key="1">
    <source>
        <dbReference type="EMBL" id="KZC05502.1"/>
    </source>
</evidence>
<dbReference type="AlphaFoldDB" id="A0A154P100"/>
<dbReference type="GO" id="GO:0003676">
    <property type="term" value="F:nucleic acid binding"/>
    <property type="evidence" value="ECO:0007669"/>
    <property type="project" value="InterPro"/>
</dbReference>